<proteinExistence type="predicted"/>
<keyword evidence="1" id="KW-0812">Transmembrane</keyword>
<feature type="transmembrane region" description="Helical" evidence="1">
    <location>
        <begin position="248"/>
        <end position="268"/>
    </location>
</feature>
<feature type="transmembrane region" description="Helical" evidence="1">
    <location>
        <begin position="122"/>
        <end position="140"/>
    </location>
</feature>
<feature type="transmembrane region" description="Helical" evidence="1">
    <location>
        <begin position="47"/>
        <end position="65"/>
    </location>
</feature>
<organism evidence="2 3">
    <name type="scientific">Acinetobacter parvus DSM 16617 = CIP 108168</name>
    <dbReference type="NCBI Taxonomy" id="981333"/>
    <lineage>
        <taxon>Bacteria</taxon>
        <taxon>Pseudomonadati</taxon>
        <taxon>Pseudomonadota</taxon>
        <taxon>Gammaproteobacteria</taxon>
        <taxon>Moraxellales</taxon>
        <taxon>Moraxellaceae</taxon>
        <taxon>Acinetobacter</taxon>
    </lineage>
</organism>
<dbReference type="GO" id="GO:0005886">
    <property type="term" value="C:plasma membrane"/>
    <property type="evidence" value="ECO:0007669"/>
    <property type="project" value="TreeGrafter"/>
</dbReference>
<dbReference type="InterPro" id="IPR004711">
    <property type="entry name" value="Benzoate_Transporter"/>
</dbReference>
<dbReference type="GeneID" id="99692279"/>
<dbReference type="PATRIC" id="fig|981333.9.peg.620"/>
<dbReference type="EMBL" id="APOM01000012">
    <property type="protein sequence ID" value="ENU37234.1"/>
    <property type="molecule type" value="Genomic_DNA"/>
</dbReference>
<protein>
    <recommendedName>
        <fullName evidence="4">Benzoate transporter</fullName>
    </recommendedName>
</protein>
<keyword evidence="3" id="KW-1185">Reference proteome</keyword>
<reference evidence="2 3" key="1">
    <citation type="submission" date="2013-02" db="EMBL/GenBank/DDBJ databases">
        <title>The Genome Sequence of Acinetobacter parvus CIP 108168.</title>
        <authorList>
            <consortium name="The Broad Institute Genome Sequencing Platform"/>
            <consortium name="The Broad Institute Genome Sequencing Center for Infectious Disease"/>
            <person name="Cerqueira G."/>
            <person name="Feldgarden M."/>
            <person name="Courvalin P."/>
            <person name="Perichon B."/>
            <person name="Grillot-Courvalin C."/>
            <person name="Clermont D."/>
            <person name="Rocha E."/>
            <person name="Yoon E.-J."/>
            <person name="Nemec A."/>
            <person name="Walker B."/>
            <person name="Young S.K."/>
            <person name="Zeng Q."/>
            <person name="Gargeya S."/>
            <person name="Fitzgerald M."/>
            <person name="Haas B."/>
            <person name="Abouelleil A."/>
            <person name="Alvarado L."/>
            <person name="Arachchi H.M."/>
            <person name="Berlin A.M."/>
            <person name="Chapman S.B."/>
            <person name="Dewar J."/>
            <person name="Goldberg J."/>
            <person name="Griggs A."/>
            <person name="Gujja S."/>
            <person name="Hansen M."/>
            <person name="Howarth C."/>
            <person name="Imamovic A."/>
            <person name="Larimer J."/>
            <person name="McCowan C."/>
            <person name="Murphy C."/>
            <person name="Neiman D."/>
            <person name="Pearson M."/>
            <person name="Priest M."/>
            <person name="Roberts A."/>
            <person name="Saif S."/>
            <person name="Shea T."/>
            <person name="Sisk P."/>
            <person name="Sykes S."/>
            <person name="Wortman J."/>
            <person name="Nusbaum C."/>
            <person name="Birren B."/>
        </authorList>
    </citation>
    <scope>NUCLEOTIDE SEQUENCE [LARGE SCALE GENOMIC DNA]</scope>
    <source>
        <strain evidence="2 3">CIP 108168</strain>
    </source>
</reference>
<dbReference type="AlphaFoldDB" id="N8RUJ1"/>
<dbReference type="PANTHER" id="PTHR30199:SF0">
    <property type="entry name" value="INNER MEMBRANE PROTEIN YDCO"/>
    <property type="match status" value="1"/>
</dbReference>
<name>N8RUJ1_9GAMM</name>
<evidence type="ECO:0000313" key="2">
    <source>
        <dbReference type="EMBL" id="ENU37234.1"/>
    </source>
</evidence>
<evidence type="ECO:0000256" key="1">
    <source>
        <dbReference type="SAM" id="Phobius"/>
    </source>
</evidence>
<dbReference type="GO" id="GO:0042925">
    <property type="term" value="F:benzoate transmembrane transporter activity"/>
    <property type="evidence" value="ECO:0007669"/>
    <property type="project" value="InterPro"/>
</dbReference>
<feature type="transmembrane region" description="Helical" evidence="1">
    <location>
        <begin position="12"/>
        <end position="35"/>
    </location>
</feature>
<dbReference type="HOGENOM" id="CLU_041268_2_0_6"/>
<feature type="transmembrane region" description="Helical" evidence="1">
    <location>
        <begin position="96"/>
        <end position="115"/>
    </location>
</feature>
<comment type="caution">
    <text evidence="2">The sequence shown here is derived from an EMBL/GenBank/DDBJ whole genome shotgun (WGS) entry which is preliminary data.</text>
</comment>
<feature type="transmembrane region" description="Helical" evidence="1">
    <location>
        <begin position="146"/>
        <end position="163"/>
    </location>
</feature>
<feature type="transmembrane region" description="Helical" evidence="1">
    <location>
        <begin position="207"/>
        <end position="227"/>
    </location>
</feature>
<sequence length="318" mass="34674">MQRLIQDFSIPAVFAGFITFLIGISVSAVLVIQGAQSLGANTAQISSWFWALGLAIGLSGLILSWKYKYPVATAWSTPGIALIIASTGHYDLYEAIGAFLMCGVAIAIVGFSGIFQKLMAHIPQSLTCAMLAGILLKFGIQIFSSMQTYLGFILSMLLIYLVSKRLFPRYSIVLTVILGAMICPFFIEFQLHSITWSLAQPVWMQPAFSWSALLGLALPLFVINMTSQNLPGIAMIKSYGYQPHVNQLVGWTGVALFATISHNVALAFANVEEREAALLTFLCSASGVQFWGIGSAFWGLILGIFVLILFRLKLKNKP</sequence>
<accession>N8RUJ1</accession>
<dbReference type="PANTHER" id="PTHR30199">
    <property type="entry name" value="MFS FAMILY TRANSPORTER, PREDICTED SUBSTRATE BENZOATE"/>
    <property type="match status" value="1"/>
</dbReference>
<keyword evidence="1" id="KW-1133">Transmembrane helix</keyword>
<gene>
    <name evidence="2" type="ORF">F988_00617</name>
</gene>
<dbReference type="Pfam" id="PF03594">
    <property type="entry name" value="BenE"/>
    <property type="match status" value="1"/>
</dbReference>
<feature type="transmembrane region" description="Helical" evidence="1">
    <location>
        <begin position="170"/>
        <end position="187"/>
    </location>
</feature>
<dbReference type="RefSeq" id="WP_004680973.1">
    <property type="nucleotide sequence ID" value="NZ_AIEB01000014.1"/>
</dbReference>
<evidence type="ECO:0000313" key="3">
    <source>
        <dbReference type="Proteomes" id="UP000023776"/>
    </source>
</evidence>
<feature type="transmembrane region" description="Helical" evidence="1">
    <location>
        <begin position="72"/>
        <end position="90"/>
    </location>
</feature>
<dbReference type="Proteomes" id="UP000023776">
    <property type="component" value="Unassembled WGS sequence"/>
</dbReference>
<keyword evidence="1" id="KW-0472">Membrane</keyword>
<evidence type="ECO:0008006" key="4">
    <source>
        <dbReference type="Google" id="ProtNLM"/>
    </source>
</evidence>
<dbReference type="NCBIfam" id="TIGR00843">
    <property type="entry name" value="benE"/>
    <property type="match status" value="1"/>
</dbReference>
<feature type="transmembrane region" description="Helical" evidence="1">
    <location>
        <begin position="288"/>
        <end position="310"/>
    </location>
</feature>